<protein>
    <submittedName>
        <fullName evidence="1">Uncharacterized protein</fullName>
    </submittedName>
</protein>
<reference evidence="1" key="1">
    <citation type="submission" date="2020-05" db="EMBL/GenBank/DDBJ databases">
        <title>Large-scale comparative analyses of tick genomes elucidate their genetic diversity and vector capacities.</title>
        <authorList>
            <person name="Jia N."/>
            <person name="Wang J."/>
            <person name="Shi W."/>
            <person name="Du L."/>
            <person name="Sun Y."/>
            <person name="Zhan W."/>
            <person name="Jiang J."/>
            <person name="Wang Q."/>
            <person name="Zhang B."/>
            <person name="Ji P."/>
            <person name="Sakyi L.B."/>
            <person name="Cui X."/>
            <person name="Yuan T."/>
            <person name="Jiang B."/>
            <person name="Yang W."/>
            <person name="Lam T.T.-Y."/>
            <person name="Chang Q."/>
            <person name="Ding S."/>
            <person name="Wang X."/>
            <person name="Zhu J."/>
            <person name="Ruan X."/>
            <person name="Zhao L."/>
            <person name="Wei J."/>
            <person name="Que T."/>
            <person name="Du C."/>
            <person name="Cheng J."/>
            <person name="Dai P."/>
            <person name="Han X."/>
            <person name="Huang E."/>
            <person name="Gao Y."/>
            <person name="Liu J."/>
            <person name="Shao H."/>
            <person name="Ye R."/>
            <person name="Li L."/>
            <person name="Wei W."/>
            <person name="Wang X."/>
            <person name="Wang C."/>
            <person name="Yang T."/>
            <person name="Huo Q."/>
            <person name="Li W."/>
            <person name="Guo W."/>
            <person name="Chen H."/>
            <person name="Zhou L."/>
            <person name="Ni X."/>
            <person name="Tian J."/>
            <person name="Zhou Y."/>
            <person name="Sheng Y."/>
            <person name="Liu T."/>
            <person name="Pan Y."/>
            <person name="Xia L."/>
            <person name="Li J."/>
            <person name="Zhao F."/>
            <person name="Cao W."/>
        </authorList>
    </citation>
    <scope>NUCLEOTIDE SEQUENCE</scope>
    <source>
        <strain evidence="1">Hyas-2018</strain>
    </source>
</reference>
<dbReference type="EMBL" id="CM023483">
    <property type="protein sequence ID" value="KAH6935536.1"/>
    <property type="molecule type" value="Genomic_DNA"/>
</dbReference>
<evidence type="ECO:0000313" key="2">
    <source>
        <dbReference type="Proteomes" id="UP000821845"/>
    </source>
</evidence>
<proteinExistence type="predicted"/>
<keyword evidence="2" id="KW-1185">Reference proteome</keyword>
<sequence length="145" mass="15776">METSRSTQQQSSTHSGTGGGSHCTCKYDGTGAGQNRGTAGLTDCTQALPAGTAQQESTKSSQTSVRAPTARTYCLDSGTHIHDGQRNGTHRRPRARSSGTLHRERTDKHLREPANKHLKKQPHQQRSRTSQHTTGSVEDALFHFL</sequence>
<dbReference type="Proteomes" id="UP000821845">
    <property type="component" value="Chromosome 3"/>
</dbReference>
<gene>
    <name evidence="1" type="ORF">HPB50_006746</name>
</gene>
<name>A0ACB7SKP2_HYAAI</name>
<comment type="caution">
    <text evidence="1">The sequence shown here is derived from an EMBL/GenBank/DDBJ whole genome shotgun (WGS) entry which is preliminary data.</text>
</comment>
<evidence type="ECO:0000313" key="1">
    <source>
        <dbReference type="EMBL" id="KAH6935536.1"/>
    </source>
</evidence>
<accession>A0ACB7SKP2</accession>
<organism evidence="1 2">
    <name type="scientific">Hyalomma asiaticum</name>
    <name type="common">Tick</name>
    <dbReference type="NCBI Taxonomy" id="266040"/>
    <lineage>
        <taxon>Eukaryota</taxon>
        <taxon>Metazoa</taxon>
        <taxon>Ecdysozoa</taxon>
        <taxon>Arthropoda</taxon>
        <taxon>Chelicerata</taxon>
        <taxon>Arachnida</taxon>
        <taxon>Acari</taxon>
        <taxon>Parasitiformes</taxon>
        <taxon>Ixodida</taxon>
        <taxon>Ixodoidea</taxon>
        <taxon>Ixodidae</taxon>
        <taxon>Hyalomminae</taxon>
        <taxon>Hyalomma</taxon>
    </lineage>
</organism>